<name>A0ABX7UT21_9GAMM</name>
<evidence type="ECO:0000313" key="2">
    <source>
        <dbReference type="Proteomes" id="UP000671960"/>
    </source>
</evidence>
<reference evidence="1 2" key="1">
    <citation type="submission" date="2020-03" db="EMBL/GenBank/DDBJ databases">
        <authorList>
            <person name="Bakhshi Ganjeh M."/>
        </authorList>
    </citation>
    <scope>NUCLEOTIDE SEQUENCE [LARGE SCALE GENOMIC DNA]</scope>
    <source>
        <strain evidence="2">Iran 50</strain>
    </source>
</reference>
<dbReference type="Proteomes" id="UP000671960">
    <property type="component" value="Chromosome"/>
</dbReference>
<keyword evidence="2" id="KW-1185">Reference proteome</keyword>
<protein>
    <recommendedName>
        <fullName evidence="3">DUF3024 domain-containing protein</fullName>
    </recommendedName>
</protein>
<dbReference type="RefSeq" id="WP_208231080.1">
    <property type="nucleotide sequence ID" value="NZ_CP050854.1"/>
</dbReference>
<evidence type="ECO:0000313" key="1">
    <source>
        <dbReference type="EMBL" id="QTF08455.1"/>
    </source>
</evidence>
<sequence>MDIEINDPVNITLDVIELDEHIPSMKLDVTIHVRKFGYSADVNSQIWIECQCFDAFIDSIRVGDVAVLKDINGFFELLLNPERGWLEWLCEKEDLDGYITSAKGRERLTDESKQALYEAFNDYPKWW</sequence>
<gene>
    <name evidence="1" type="ORF">HC231_11450</name>
</gene>
<accession>A0ABX7UT21</accession>
<proteinExistence type="predicted"/>
<evidence type="ECO:0008006" key="3">
    <source>
        <dbReference type="Google" id="ProtNLM"/>
    </source>
</evidence>
<dbReference type="EMBL" id="CP050854">
    <property type="protein sequence ID" value="QTF08455.1"/>
    <property type="molecule type" value="Genomic_DNA"/>
</dbReference>
<organism evidence="1 2">
    <name type="scientific">Brenneria izadpanahii</name>
    <dbReference type="NCBI Taxonomy" id="2722756"/>
    <lineage>
        <taxon>Bacteria</taxon>
        <taxon>Pseudomonadati</taxon>
        <taxon>Pseudomonadota</taxon>
        <taxon>Gammaproteobacteria</taxon>
        <taxon>Enterobacterales</taxon>
        <taxon>Pectobacteriaceae</taxon>
        <taxon>Brenneria</taxon>
    </lineage>
</organism>